<name>A0ABQ5RPY2_9CHLO</name>
<evidence type="ECO:0000256" key="7">
    <source>
        <dbReference type="ARBA" id="ARBA00023303"/>
    </source>
</evidence>
<feature type="compositionally biased region" description="Gly residues" evidence="8">
    <location>
        <begin position="324"/>
        <end position="335"/>
    </location>
</feature>
<feature type="transmembrane region" description="Helical" evidence="9">
    <location>
        <begin position="622"/>
        <end position="647"/>
    </location>
</feature>
<feature type="transmembrane region" description="Helical" evidence="9">
    <location>
        <begin position="496"/>
        <end position="527"/>
    </location>
</feature>
<evidence type="ECO:0000313" key="11">
    <source>
        <dbReference type="EMBL" id="GLI59625.1"/>
    </source>
</evidence>
<comment type="subcellular location">
    <subcellularLocation>
        <location evidence="1">Membrane</location>
        <topology evidence="1">Multi-pass membrane protein</topology>
    </subcellularLocation>
</comment>
<feature type="region of interest" description="Disordered" evidence="8">
    <location>
        <begin position="1"/>
        <end position="60"/>
    </location>
</feature>
<dbReference type="Proteomes" id="UP001165090">
    <property type="component" value="Unassembled WGS sequence"/>
</dbReference>
<sequence length="955" mass="105402">MGTTKVTPAADAQKRPHISPYSDYGTSLYCKSRPPRQPEKADRSVSVNPGDEEGPKRLKDVGDKRTLITAAELGLVNQYRELKLAGQEVLQVDFPYHYSSILYACYGNQYKVLQLVEREFSSGMAELTLMHTTRCWVGKNSAMVAAYQGHLETMLYIIDLDLQGKFGDVDLFKQRDVMGKTAMDWAASQGHTDTIEVLLLRSLYKLLPAGCTDPVVIRTRWKLVSLLAELSQHCRDYDPTNPRRFFQEVLASINYNPTATAAAAAVAAVPADTAAPGEGSGSTGGGDSIKRIPLKAEAGIDDARWDDLDEQQEADCTEVRQVHAGGGGGGGGGQGSSRRADGVKWVDSGGGADGAPSANAARKQHQRSDSVLVRPSSTPKDVHVTVAMLMDVVTSAHCAGINCMGVIMYIQVLLQQARYFDDLVARCVAWEVQLLDTCRNKSEVQAVLTPTDQDPSEPVGYALLTFDKAFLSHKFIQQIFTEKWDTMGVTDYARSLLGVVCGFLVLVVAFAIWAVVCPLVIILRAFFSPVENFLQRGKVIVDSRFPWHVPLYRWLLSQCSLLTFVVLLSYRVFSNSSEATVSSAVSPINTLLAVWCLAILVEEMQELLEEGLAAYMSSGWNLMDVTMSVAFLLQYLMRIGIVAVQGARNMSALLVVNDLLAAAALMAWFRVVSVFELSATIGPLIQMMKQMLLQDVTRFALLVVVILLGFSVGMEALFKEVCLEIGTDQTCTRYSNWSYDWHKDGVLGGMSFLQYVALGNMQVTDFEQKRVTGIIFYLIFAVVTSILMLNLFIAMLADTYARVSNKAQVEFRYRKAVIMASFSRREAISPPFNLLHLLCATTGNTLRRLVFGRDGFSVVRLRKNEDTPLFPWYFPQGEELGEVLELQHRVVDDFLRAVDVALVKDRLQADLPLLLRHLVGNQRDGAGAGQEGEQQDLFEVPVASSGGAVGQRRNE</sequence>
<feature type="region of interest" description="Disordered" evidence="8">
    <location>
        <begin position="321"/>
        <end position="376"/>
    </location>
</feature>
<gene>
    <name evidence="11" type="ORF">VaNZ11_001491</name>
</gene>
<feature type="transmembrane region" description="Helical" evidence="9">
    <location>
        <begin position="774"/>
        <end position="797"/>
    </location>
</feature>
<dbReference type="Pfam" id="PF00520">
    <property type="entry name" value="Ion_trans"/>
    <property type="match status" value="1"/>
</dbReference>
<evidence type="ECO:0000256" key="1">
    <source>
        <dbReference type="ARBA" id="ARBA00004141"/>
    </source>
</evidence>
<keyword evidence="2" id="KW-0813">Transport</keyword>
<dbReference type="PANTHER" id="PTHR10117">
    <property type="entry name" value="TRANSIENT RECEPTOR POTENTIAL CHANNEL"/>
    <property type="match status" value="1"/>
</dbReference>
<feature type="region of interest" description="Disordered" evidence="8">
    <location>
        <begin position="925"/>
        <end position="955"/>
    </location>
</feature>
<dbReference type="Pfam" id="PF12796">
    <property type="entry name" value="Ank_2"/>
    <property type="match status" value="1"/>
</dbReference>
<evidence type="ECO:0000256" key="9">
    <source>
        <dbReference type="SAM" id="Phobius"/>
    </source>
</evidence>
<organism evidence="11 12">
    <name type="scientific">Volvox africanus</name>
    <dbReference type="NCBI Taxonomy" id="51714"/>
    <lineage>
        <taxon>Eukaryota</taxon>
        <taxon>Viridiplantae</taxon>
        <taxon>Chlorophyta</taxon>
        <taxon>core chlorophytes</taxon>
        <taxon>Chlorophyceae</taxon>
        <taxon>CS clade</taxon>
        <taxon>Chlamydomonadales</taxon>
        <taxon>Volvocaceae</taxon>
        <taxon>Volvox</taxon>
    </lineage>
</organism>
<protein>
    <recommendedName>
        <fullName evidence="10">Ion transport domain-containing protein</fullName>
    </recommendedName>
</protein>
<keyword evidence="5" id="KW-0406">Ion transport</keyword>
<feature type="domain" description="Ion transport" evidence="10">
    <location>
        <begin position="559"/>
        <end position="807"/>
    </location>
</feature>
<dbReference type="InterPro" id="IPR002153">
    <property type="entry name" value="TRPC_channel"/>
</dbReference>
<evidence type="ECO:0000256" key="2">
    <source>
        <dbReference type="ARBA" id="ARBA00022448"/>
    </source>
</evidence>
<dbReference type="Gene3D" id="1.25.40.20">
    <property type="entry name" value="Ankyrin repeat-containing domain"/>
    <property type="match status" value="1"/>
</dbReference>
<dbReference type="EMBL" id="BSDZ01000004">
    <property type="protein sequence ID" value="GLI59625.1"/>
    <property type="molecule type" value="Genomic_DNA"/>
</dbReference>
<dbReference type="SUPFAM" id="SSF48403">
    <property type="entry name" value="Ankyrin repeat"/>
    <property type="match status" value="1"/>
</dbReference>
<feature type="transmembrane region" description="Helical" evidence="9">
    <location>
        <begin position="554"/>
        <end position="573"/>
    </location>
</feature>
<comment type="caution">
    <text evidence="11">The sequence shown here is derived from an EMBL/GenBank/DDBJ whole genome shotgun (WGS) entry which is preliminary data.</text>
</comment>
<evidence type="ECO:0000256" key="5">
    <source>
        <dbReference type="ARBA" id="ARBA00023065"/>
    </source>
</evidence>
<dbReference type="InterPro" id="IPR005821">
    <property type="entry name" value="Ion_trans_dom"/>
</dbReference>
<evidence type="ECO:0000256" key="6">
    <source>
        <dbReference type="ARBA" id="ARBA00023136"/>
    </source>
</evidence>
<evidence type="ECO:0000256" key="3">
    <source>
        <dbReference type="ARBA" id="ARBA00022692"/>
    </source>
</evidence>
<accession>A0ABQ5RPY2</accession>
<dbReference type="PANTHER" id="PTHR10117:SF54">
    <property type="entry name" value="TRANSIENT RECEPTOR POTENTIAL-GAMMA PROTEIN"/>
    <property type="match status" value="1"/>
</dbReference>
<evidence type="ECO:0000256" key="4">
    <source>
        <dbReference type="ARBA" id="ARBA00022989"/>
    </source>
</evidence>
<feature type="transmembrane region" description="Helical" evidence="9">
    <location>
        <begin position="579"/>
        <end position="601"/>
    </location>
</feature>
<dbReference type="InterPro" id="IPR002110">
    <property type="entry name" value="Ankyrin_rpt"/>
</dbReference>
<keyword evidence="3 9" id="KW-0812">Transmembrane</keyword>
<feature type="transmembrane region" description="Helical" evidence="9">
    <location>
        <begin position="699"/>
        <end position="718"/>
    </location>
</feature>
<evidence type="ECO:0000259" key="10">
    <source>
        <dbReference type="Pfam" id="PF00520"/>
    </source>
</evidence>
<evidence type="ECO:0000313" key="12">
    <source>
        <dbReference type="Proteomes" id="UP001165090"/>
    </source>
</evidence>
<reference evidence="11 12" key="1">
    <citation type="journal article" date="2023" name="IScience">
        <title>Expanded male sex-determining region conserved during the evolution of homothallism in the green alga Volvox.</title>
        <authorList>
            <person name="Yamamoto K."/>
            <person name="Matsuzaki R."/>
            <person name="Mahakham W."/>
            <person name="Heman W."/>
            <person name="Sekimoto H."/>
            <person name="Kawachi M."/>
            <person name="Minakuchi Y."/>
            <person name="Toyoda A."/>
            <person name="Nozaki H."/>
        </authorList>
    </citation>
    <scope>NUCLEOTIDE SEQUENCE [LARGE SCALE GENOMIC DNA]</scope>
    <source>
        <strain evidence="11 12">NIES-4468</strain>
    </source>
</reference>
<keyword evidence="4 9" id="KW-1133">Transmembrane helix</keyword>
<keyword evidence="12" id="KW-1185">Reference proteome</keyword>
<keyword evidence="7" id="KW-0407">Ion channel</keyword>
<dbReference type="InterPro" id="IPR036770">
    <property type="entry name" value="Ankyrin_rpt-contain_sf"/>
</dbReference>
<feature type="transmembrane region" description="Helical" evidence="9">
    <location>
        <begin position="659"/>
        <end position="678"/>
    </location>
</feature>
<keyword evidence="6 9" id="KW-0472">Membrane</keyword>
<evidence type="ECO:0000256" key="8">
    <source>
        <dbReference type="SAM" id="MobiDB-lite"/>
    </source>
</evidence>
<proteinExistence type="predicted"/>